<dbReference type="EMBL" id="CP019445">
    <property type="protein sequence ID" value="APZ07629.1"/>
    <property type="molecule type" value="Genomic_DNA"/>
</dbReference>
<protein>
    <submittedName>
        <fullName evidence="1">Uncharacterized protein</fullName>
    </submittedName>
</protein>
<gene>
    <name evidence="1" type="ORF">BWI95_10535</name>
</gene>
<organism evidence="1 2">
    <name type="scientific">Kosakonia cowanii JCM 10956 = DSM 18146</name>
    <dbReference type="NCBI Taxonomy" id="1300165"/>
    <lineage>
        <taxon>Bacteria</taxon>
        <taxon>Pseudomonadati</taxon>
        <taxon>Pseudomonadota</taxon>
        <taxon>Gammaproteobacteria</taxon>
        <taxon>Enterobacterales</taxon>
        <taxon>Enterobacteriaceae</taxon>
        <taxon>Kosakonia</taxon>
    </lineage>
</organism>
<dbReference type="KEGG" id="kco:BWI95_10535"/>
<keyword evidence="2" id="KW-1185">Reference proteome</keyword>
<sequence length="88" mass="10353">MLVFDGEIHLNFHESDIVIESINFNSYIDFDNVNDFNKANDSFISLKKIRIEDLGFNNIKSELLEFNNNIKYFDYSETGNFAIKNYNV</sequence>
<dbReference type="Proteomes" id="UP000187148">
    <property type="component" value="Chromosome"/>
</dbReference>
<proteinExistence type="predicted"/>
<evidence type="ECO:0000313" key="2">
    <source>
        <dbReference type="Proteomes" id="UP000187148"/>
    </source>
</evidence>
<evidence type="ECO:0000313" key="1">
    <source>
        <dbReference type="EMBL" id="APZ07629.1"/>
    </source>
</evidence>
<dbReference type="AlphaFoldDB" id="A0A830ZEV1"/>
<name>A0A830ZEV1_9ENTR</name>
<accession>A0A830ZEV1</accession>
<reference evidence="1 2" key="1">
    <citation type="submission" date="2017-01" db="EMBL/GenBank/DDBJ databases">
        <authorList>
            <person name="Cao J.-M."/>
        </authorList>
    </citation>
    <scope>NUCLEOTIDE SEQUENCE [LARGE SCALE GENOMIC DNA]</scope>
    <source>
        <strain evidence="1 2">888-76</strain>
    </source>
</reference>